<dbReference type="AlphaFoldDB" id="A0A4U0Q8N8"/>
<sequence>MRQPPRRARGGCSGGWSAAIPLAASPSAFPPAMSQPLLLLHALLHKMYTQACIELVQRMSALWGYFHDRADQVKPESKSARKRLAFNKIDSRAFEHLLTEIAPSGIARPHFLSLELLSSLKSRGKLAAPVPAVTTDISSRAFRVYPHIDHDHVATPDGARELQRKGVDAAWLARPDAAFAVADRLLAAVGR</sequence>
<comment type="caution">
    <text evidence="2">The sequence shown here is derived from an EMBL/GenBank/DDBJ whole genome shotgun (WGS) entry which is preliminary data.</text>
</comment>
<keyword evidence="3" id="KW-1185">Reference proteome</keyword>
<gene>
    <name evidence="2" type="ORF">FAZ21_04880</name>
</gene>
<reference evidence="2 3" key="1">
    <citation type="submission" date="2019-04" db="EMBL/GenBank/DDBJ databases">
        <title>Chitiniphilus eburnea sp. nov., a novel chitinolytic bacterium isolated from aquaculture sludge.</title>
        <authorList>
            <person name="Sheng M."/>
        </authorList>
    </citation>
    <scope>NUCLEOTIDE SEQUENCE [LARGE SCALE GENOMIC DNA]</scope>
    <source>
        <strain evidence="2 3">HX-2-15</strain>
    </source>
</reference>
<feature type="domain" description="Diacylglycerol glucosyltransferase N-terminal" evidence="1">
    <location>
        <begin position="55"/>
        <end position="169"/>
    </location>
</feature>
<dbReference type="EMBL" id="SUMF01000002">
    <property type="protein sequence ID" value="TJZ77661.1"/>
    <property type="molecule type" value="Genomic_DNA"/>
</dbReference>
<dbReference type="Pfam" id="PF06925">
    <property type="entry name" value="MGDG_synth"/>
    <property type="match status" value="1"/>
</dbReference>
<dbReference type="GO" id="GO:0016020">
    <property type="term" value="C:membrane"/>
    <property type="evidence" value="ECO:0007669"/>
    <property type="project" value="GOC"/>
</dbReference>
<proteinExistence type="predicted"/>
<protein>
    <recommendedName>
        <fullName evidence="1">Diacylglycerol glucosyltransferase N-terminal domain-containing protein</fullName>
    </recommendedName>
</protein>
<accession>A0A4U0Q8N8</accession>
<evidence type="ECO:0000313" key="2">
    <source>
        <dbReference type="EMBL" id="TJZ77661.1"/>
    </source>
</evidence>
<dbReference type="GO" id="GO:0009247">
    <property type="term" value="P:glycolipid biosynthetic process"/>
    <property type="evidence" value="ECO:0007669"/>
    <property type="project" value="InterPro"/>
</dbReference>
<organism evidence="2 3">
    <name type="scientific">Chitiniphilus eburneus</name>
    <dbReference type="NCBI Taxonomy" id="2571148"/>
    <lineage>
        <taxon>Bacteria</taxon>
        <taxon>Pseudomonadati</taxon>
        <taxon>Pseudomonadota</taxon>
        <taxon>Betaproteobacteria</taxon>
        <taxon>Neisseriales</taxon>
        <taxon>Chitinibacteraceae</taxon>
        <taxon>Chitiniphilus</taxon>
    </lineage>
</organism>
<dbReference type="Proteomes" id="UP000310016">
    <property type="component" value="Unassembled WGS sequence"/>
</dbReference>
<dbReference type="InterPro" id="IPR009695">
    <property type="entry name" value="Diacylglyc_glucosyltr_N"/>
</dbReference>
<evidence type="ECO:0000313" key="3">
    <source>
        <dbReference type="Proteomes" id="UP000310016"/>
    </source>
</evidence>
<dbReference type="OrthoDB" id="9810950at2"/>
<dbReference type="GO" id="GO:0016758">
    <property type="term" value="F:hexosyltransferase activity"/>
    <property type="evidence" value="ECO:0007669"/>
    <property type="project" value="InterPro"/>
</dbReference>
<evidence type="ECO:0000259" key="1">
    <source>
        <dbReference type="Pfam" id="PF06925"/>
    </source>
</evidence>
<name>A0A4U0Q8N8_9NEIS</name>